<dbReference type="InterPro" id="IPR058328">
    <property type="entry name" value="DUF8015"/>
</dbReference>
<dbReference type="Proteomes" id="UP000007813">
    <property type="component" value="Unassembled WGS sequence"/>
</dbReference>
<gene>
    <name evidence="2" type="ORF">HSB1_30600</name>
</gene>
<keyword evidence="1" id="KW-0812">Transmembrane</keyword>
<sequence length="81" mass="8432">MAMPQDTHSRRNYISLATMSLIPPAAPTRFDLILFVVGATLLTGGVAGALSTIPLYLASGVSSLVASVALFDGMVRNPPTE</sequence>
<dbReference type="Pfam" id="PF26047">
    <property type="entry name" value="DUF8015"/>
    <property type="match status" value="1"/>
</dbReference>
<keyword evidence="1" id="KW-1133">Transmembrane helix</keyword>
<protein>
    <submittedName>
        <fullName evidence="2">Uncharacterized protein</fullName>
    </submittedName>
</protein>
<reference evidence="2 3" key="1">
    <citation type="journal article" date="2012" name="J. Bacteriol.">
        <title>Draft Genome Sequence of the Extremely Halophilic Archaeon Halogranum salarium B-1T.</title>
        <authorList>
            <person name="Kim K.K."/>
            <person name="Lee K.C."/>
            <person name="Lee J.S."/>
        </authorList>
    </citation>
    <scope>NUCLEOTIDE SEQUENCE [LARGE SCALE GENOMIC DNA]</scope>
    <source>
        <strain evidence="2 3">B-1</strain>
    </source>
</reference>
<accession>J3EVE6</accession>
<evidence type="ECO:0000313" key="2">
    <source>
        <dbReference type="EMBL" id="EJN58582.1"/>
    </source>
</evidence>
<name>J3EVE6_9EURY</name>
<feature type="transmembrane region" description="Helical" evidence="1">
    <location>
        <begin position="32"/>
        <end position="50"/>
    </location>
</feature>
<evidence type="ECO:0000313" key="3">
    <source>
        <dbReference type="Proteomes" id="UP000007813"/>
    </source>
</evidence>
<keyword evidence="1" id="KW-0472">Membrane</keyword>
<dbReference type="EMBL" id="ALJD01000008">
    <property type="protein sequence ID" value="EJN58582.1"/>
    <property type="molecule type" value="Genomic_DNA"/>
</dbReference>
<proteinExistence type="predicted"/>
<comment type="caution">
    <text evidence="2">The sequence shown here is derived from an EMBL/GenBank/DDBJ whole genome shotgun (WGS) entry which is preliminary data.</text>
</comment>
<dbReference type="AlphaFoldDB" id="J3EVE6"/>
<organism evidence="2 3">
    <name type="scientific">Halogranum salarium B-1</name>
    <dbReference type="NCBI Taxonomy" id="1210908"/>
    <lineage>
        <taxon>Archaea</taxon>
        <taxon>Methanobacteriati</taxon>
        <taxon>Methanobacteriota</taxon>
        <taxon>Stenosarchaea group</taxon>
        <taxon>Halobacteria</taxon>
        <taxon>Halobacteriales</taxon>
        <taxon>Haloferacaceae</taxon>
    </lineage>
</organism>
<evidence type="ECO:0000256" key="1">
    <source>
        <dbReference type="SAM" id="Phobius"/>
    </source>
</evidence>